<dbReference type="PROSITE" id="PS50206">
    <property type="entry name" value="RHODANESE_3"/>
    <property type="match status" value="1"/>
</dbReference>
<accession>A0A9W7CG39</accession>
<protein>
    <recommendedName>
        <fullName evidence="2">Rhodanese domain-containing protein</fullName>
    </recommendedName>
</protein>
<dbReference type="SUPFAM" id="SSF69572">
    <property type="entry name" value="Activating enzymes of the ubiquitin-like proteins"/>
    <property type="match status" value="1"/>
</dbReference>
<reference evidence="4" key="1">
    <citation type="journal article" date="2023" name="Commun. Biol.">
        <title>Genome analysis of Parmales, the sister group of diatoms, reveals the evolutionary specialization of diatoms from phago-mixotrophs to photoautotrophs.</title>
        <authorList>
            <person name="Ban H."/>
            <person name="Sato S."/>
            <person name="Yoshikawa S."/>
            <person name="Yamada K."/>
            <person name="Nakamura Y."/>
            <person name="Ichinomiya M."/>
            <person name="Sato N."/>
            <person name="Blanc-Mathieu R."/>
            <person name="Endo H."/>
            <person name="Kuwata A."/>
            <person name="Ogata H."/>
        </authorList>
    </citation>
    <scope>NUCLEOTIDE SEQUENCE [LARGE SCALE GENOMIC DNA]</scope>
    <source>
        <strain evidence="4">NIES 3700</strain>
    </source>
</reference>
<dbReference type="GO" id="GO:0004792">
    <property type="term" value="F:thiosulfate-cyanide sulfurtransferase activity"/>
    <property type="evidence" value="ECO:0007669"/>
    <property type="project" value="TreeGrafter"/>
</dbReference>
<dbReference type="AlphaFoldDB" id="A0A9W7CG39"/>
<dbReference type="GO" id="GO:0016779">
    <property type="term" value="F:nucleotidyltransferase activity"/>
    <property type="evidence" value="ECO:0007669"/>
    <property type="project" value="TreeGrafter"/>
</dbReference>
<comment type="similarity">
    <text evidence="1">Belongs to the HesA/MoeB/ThiF family.</text>
</comment>
<evidence type="ECO:0000313" key="3">
    <source>
        <dbReference type="EMBL" id="GMI05128.1"/>
    </source>
</evidence>
<evidence type="ECO:0000256" key="1">
    <source>
        <dbReference type="ARBA" id="ARBA00009919"/>
    </source>
</evidence>
<dbReference type="Pfam" id="PF00581">
    <property type="entry name" value="Rhodanese"/>
    <property type="match status" value="1"/>
</dbReference>
<dbReference type="CDD" id="cd00158">
    <property type="entry name" value="RHOD"/>
    <property type="match status" value="1"/>
</dbReference>
<dbReference type="Gene3D" id="3.40.250.10">
    <property type="entry name" value="Rhodanese-like domain"/>
    <property type="match status" value="1"/>
</dbReference>
<sequence>MSRFVSGEAPQGTLDRYSRQIVLPAGFGGVDPIKRLQSSTAIIIGLGGLGSPVATYLASSGVGKLVLVDGDAVEASNLHRQVIHSEATVGLPKVVSAQQRLQEINSLTEVNVIKSHVTAENVGTLFKDFVDSTTVFFDCTDNLQTRLIINDGVSKLYPETPIVSGSAVSLSGQVTVLNTANGGCYNCLQPSKPSSMSCSTSGILPSVCGIIGGLQVSQGIKCFLGKEDGLLSNKILMYDATYDESFRCFKIPKNPKCAFCNGEESPNNADATCSDSVVNTTIISDLYISSEEYDENPGSYVTLDVRTEQETSVGHLSGCLFLHENFKVLEELVGEEKPVVFVCRTGIRARERLLEFQALGGKGGKVLKGGLFKWKETCPDFPLI</sequence>
<dbReference type="InterPro" id="IPR000594">
    <property type="entry name" value="ThiF_NAD_FAD-bd"/>
</dbReference>
<dbReference type="InterPro" id="IPR035985">
    <property type="entry name" value="Ubiquitin-activating_enz"/>
</dbReference>
<comment type="caution">
    <text evidence="3">The sequence shown here is derived from an EMBL/GenBank/DDBJ whole genome shotgun (WGS) entry which is preliminary data.</text>
</comment>
<proteinExistence type="inferred from homology"/>
<evidence type="ECO:0000259" key="2">
    <source>
        <dbReference type="PROSITE" id="PS50206"/>
    </source>
</evidence>
<name>A0A9W7CG39_9STRA</name>
<dbReference type="EMBL" id="BRXW01000081">
    <property type="protein sequence ID" value="GMI05128.1"/>
    <property type="molecule type" value="Genomic_DNA"/>
</dbReference>
<evidence type="ECO:0000313" key="4">
    <source>
        <dbReference type="Proteomes" id="UP001165122"/>
    </source>
</evidence>
<dbReference type="InterPro" id="IPR045886">
    <property type="entry name" value="ThiF/MoeB/HesA"/>
</dbReference>
<gene>
    <name evidence="3" type="ORF">TrLO_g2256</name>
</gene>
<dbReference type="Proteomes" id="UP001165122">
    <property type="component" value="Unassembled WGS sequence"/>
</dbReference>
<dbReference type="PANTHER" id="PTHR10953">
    <property type="entry name" value="UBIQUITIN-ACTIVATING ENZYME E1"/>
    <property type="match status" value="1"/>
</dbReference>
<dbReference type="GO" id="GO:0005737">
    <property type="term" value="C:cytoplasm"/>
    <property type="evidence" value="ECO:0007669"/>
    <property type="project" value="TreeGrafter"/>
</dbReference>
<dbReference type="PANTHER" id="PTHR10953:SF102">
    <property type="entry name" value="ADENYLYLTRANSFERASE AND SULFURTRANSFERASE MOCS3"/>
    <property type="match status" value="1"/>
</dbReference>
<dbReference type="CDD" id="cd00757">
    <property type="entry name" value="ThiF_MoeB_HesA_family"/>
    <property type="match status" value="1"/>
</dbReference>
<dbReference type="Pfam" id="PF00899">
    <property type="entry name" value="ThiF"/>
    <property type="match status" value="1"/>
</dbReference>
<dbReference type="GO" id="GO:0042292">
    <property type="term" value="F:URM1 activating enzyme activity"/>
    <property type="evidence" value="ECO:0007669"/>
    <property type="project" value="TreeGrafter"/>
</dbReference>
<feature type="domain" description="Rhodanese" evidence="2">
    <location>
        <begin position="296"/>
        <end position="379"/>
    </location>
</feature>
<organism evidence="3 4">
    <name type="scientific">Triparma laevis f. longispina</name>
    <dbReference type="NCBI Taxonomy" id="1714387"/>
    <lineage>
        <taxon>Eukaryota</taxon>
        <taxon>Sar</taxon>
        <taxon>Stramenopiles</taxon>
        <taxon>Ochrophyta</taxon>
        <taxon>Bolidophyceae</taxon>
        <taxon>Parmales</taxon>
        <taxon>Triparmaceae</taxon>
        <taxon>Triparma</taxon>
    </lineage>
</organism>
<dbReference type="Gene3D" id="3.40.50.720">
    <property type="entry name" value="NAD(P)-binding Rossmann-like Domain"/>
    <property type="match status" value="1"/>
</dbReference>
<dbReference type="FunFam" id="3.40.50.720:FF:000080">
    <property type="entry name" value="Thiazole biosynthesis adenylyltransferase ThiF"/>
    <property type="match status" value="1"/>
</dbReference>
<dbReference type="InterPro" id="IPR001763">
    <property type="entry name" value="Rhodanese-like_dom"/>
</dbReference>
<dbReference type="InterPro" id="IPR036873">
    <property type="entry name" value="Rhodanese-like_dom_sf"/>
</dbReference>
<dbReference type="SMART" id="SM00450">
    <property type="entry name" value="RHOD"/>
    <property type="match status" value="1"/>
</dbReference>
<dbReference type="OrthoDB" id="10261062at2759"/>
<keyword evidence="4" id="KW-1185">Reference proteome</keyword>